<dbReference type="InterPro" id="IPR001412">
    <property type="entry name" value="aa-tRNA-synth_I_CS"/>
</dbReference>
<evidence type="ECO:0000256" key="12">
    <source>
        <dbReference type="ARBA" id="ARBA00043854"/>
    </source>
</evidence>
<dbReference type="GO" id="GO:0006438">
    <property type="term" value="P:valyl-tRNA aminoacylation"/>
    <property type="evidence" value="ECO:0007669"/>
    <property type="project" value="InterPro"/>
</dbReference>
<dbReference type="PANTHER" id="PTHR11946:SF71">
    <property type="entry name" value="VALINE--TRNA LIGASE, MITOCHONDRIAL"/>
    <property type="match status" value="1"/>
</dbReference>
<keyword evidence="8" id="KW-0496">Mitochondrion</keyword>
<dbReference type="InterPro" id="IPR002303">
    <property type="entry name" value="Valyl-tRNA_ligase"/>
</dbReference>
<evidence type="ECO:0000256" key="2">
    <source>
        <dbReference type="ARBA" id="ARBA00013169"/>
    </source>
</evidence>
<dbReference type="Pfam" id="PF00133">
    <property type="entry name" value="tRNA-synt_1"/>
    <property type="match status" value="1"/>
</dbReference>
<evidence type="ECO:0000256" key="5">
    <source>
        <dbReference type="ARBA" id="ARBA00022840"/>
    </source>
</evidence>
<evidence type="ECO:0000256" key="1">
    <source>
        <dbReference type="ARBA" id="ARBA00004173"/>
    </source>
</evidence>
<dbReference type="GO" id="GO:0004832">
    <property type="term" value="F:valine-tRNA ligase activity"/>
    <property type="evidence" value="ECO:0007669"/>
    <property type="project" value="UniProtKB-EC"/>
</dbReference>
<evidence type="ECO:0000313" key="16">
    <source>
        <dbReference type="Proteomes" id="UP001153269"/>
    </source>
</evidence>
<evidence type="ECO:0000256" key="3">
    <source>
        <dbReference type="ARBA" id="ARBA00022598"/>
    </source>
</evidence>
<dbReference type="PROSITE" id="PS00178">
    <property type="entry name" value="AA_TRNA_LIGASE_I"/>
    <property type="match status" value="1"/>
</dbReference>
<keyword evidence="4" id="KW-0547">Nucleotide-binding</keyword>
<keyword evidence="16" id="KW-1185">Reference proteome</keyword>
<dbReference type="Gene3D" id="3.40.50.620">
    <property type="entry name" value="HUPs"/>
    <property type="match status" value="1"/>
</dbReference>
<evidence type="ECO:0000256" key="10">
    <source>
        <dbReference type="ARBA" id="ARBA00029936"/>
    </source>
</evidence>
<dbReference type="Proteomes" id="UP001153269">
    <property type="component" value="Unassembled WGS sequence"/>
</dbReference>
<reference evidence="15" key="1">
    <citation type="submission" date="2020-03" db="EMBL/GenBank/DDBJ databases">
        <authorList>
            <person name="Weist P."/>
        </authorList>
    </citation>
    <scope>NUCLEOTIDE SEQUENCE</scope>
</reference>
<dbReference type="PANTHER" id="PTHR11946">
    <property type="entry name" value="VALYL-TRNA SYNTHETASES"/>
    <property type="match status" value="1"/>
</dbReference>
<keyword evidence="5" id="KW-0067">ATP-binding</keyword>
<evidence type="ECO:0000259" key="14">
    <source>
        <dbReference type="Pfam" id="PF00133"/>
    </source>
</evidence>
<keyword evidence="9" id="KW-0030">Aminoacyl-tRNA synthetase</keyword>
<comment type="catalytic activity">
    <reaction evidence="13">
        <text>tRNA(Val) + L-valine + ATP = L-valyl-tRNA(Val) + AMP + diphosphate</text>
        <dbReference type="Rhea" id="RHEA:10704"/>
        <dbReference type="Rhea" id="RHEA-COMP:9672"/>
        <dbReference type="Rhea" id="RHEA-COMP:9708"/>
        <dbReference type="ChEBI" id="CHEBI:30616"/>
        <dbReference type="ChEBI" id="CHEBI:33019"/>
        <dbReference type="ChEBI" id="CHEBI:57762"/>
        <dbReference type="ChEBI" id="CHEBI:78442"/>
        <dbReference type="ChEBI" id="CHEBI:78537"/>
        <dbReference type="ChEBI" id="CHEBI:456215"/>
        <dbReference type="EC" id="6.1.1.9"/>
    </reaction>
</comment>
<evidence type="ECO:0000256" key="7">
    <source>
        <dbReference type="ARBA" id="ARBA00022946"/>
    </source>
</evidence>
<keyword evidence="6" id="KW-0648">Protein biosynthesis</keyword>
<gene>
    <name evidence="15" type="ORF">PLEPLA_LOCUS36603</name>
</gene>
<dbReference type="InterPro" id="IPR002300">
    <property type="entry name" value="aa-tRNA-synth_Ia"/>
</dbReference>
<comment type="caution">
    <text evidence="15">The sequence shown here is derived from an EMBL/GenBank/DDBJ whole genome shotgun (WGS) entry which is preliminary data.</text>
</comment>
<dbReference type="EC" id="6.1.1.9" evidence="2"/>
<name>A0A9N7VDL7_PLEPL</name>
<dbReference type="EMBL" id="CADEAL010003993">
    <property type="protein sequence ID" value="CAB1448953.1"/>
    <property type="molecule type" value="Genomic_DNA"/>
</dbReference>
<dbReference type="GO" id="GO:0005829">
    <property type="term" value="C:cytosol"/>
    <property type="evidence" value="ECO:0007669"/>
    <property type="project" value="TreeGrafter"/>
</dbReference>
<evidence type="ECO:0000256" key="4">
    <source>
        <dbReference type="ARBA" id="ARBA00022741"/>
    </source>
</evidence>
<dbReference type="GO" id="GO:0005739">
    <property type="term" value="C:mitochondrion"/>
    <property type="evidence" value="ECO:0007669"/>
    <property type="project" value="UniProtKB-SubCell"/>
</dbReference>
<evidence type="ECO:0000256" key="13">
    <source>
        <dbReference type="ARBA" id="ARBA00047552"/>
    </source>
</evidence>
<dbReference type="AlphaFoldDB" id="A0A9N7VDL7"/>
<evidence type="ECO:0000256" key="11">
    <source>
        <dbReference type="ARBA" id="ARBA00040837"/>
    </source>
</evidence>
<dbReference type="InterPro" id="IPR014729">
    <property type="entry name" value="Rossmann-like_a/b/a_fold"/>
</dbReference>
<dbReference type="GO" id="GO:0005524">
    <property type="term" value="F:ATP binding"/>
    <property type="evidence" value="ECO:0007669"/>
    <property type="project" value="UniProtKB-KW"/>
</dbReference>
<evidence type="ECO:0000256" key="8">
    <source>
        <dbReference type="ARBA" id="ARBA00023128"/>
    </source>
</evidence>
<evidence type="ECO:0000313" key="15">
    <source>
        <dbReference type="EMBL" id="CAB1448953.1"/>
    </source>
</evidence>
<keyword evidence="7" id="KW-0809">Transit peptide</keyword>
<comment type="function">
    <text evidence="12">Catalyzes the attachment of valine to tRNA(Val) in a two-step reaction: valine is first activated by ATP to form Val-AMP and then transferred to the acceptor end of tRNA(Val).</text>
</comment>
<proteinExistence type="predicted"/>
<protein>
    <recommendedName>
        <fullName evidence="11">Valine--tRNA ligase, mitochondrial</fullName>
        <ecNumber evidence="2">6.1.1.9</ecNumber>
    </recommendedName>
    <alternativeName>
        <fullName evidence="10">Valyl-tRNA synthetase</fullName>
    </alternativeName>
</protein>
<accession>A0A9N7VDL7</accession>
<feature type="domain" description="Aminoacyl-tRNA synthetase class Ia" evidence="14">
    <location>
        <begin position="23"/>
        <end position="134"/>
    </location>
</feature>
<dbReference type="SUPFAM" id="SSF52374">
    <property type="entry name" value="Nucleotidylyl transferase"/>
    <property type="match status" value="1"/>
</dbReference>
<keyword evidence="3" id="KW-0436">Ligase</keyword>
<organism evidence="15 16">
    <name type="scientific">Pleuronectes platessa</name>
    <name type="common">European plaice</name>
    <dbReference type="NCBI Taxonomy" id="8262"/>
    <lineage>
        <taxon>Eukaryota</taxon>
        <taxon>Metazoa</taxon>
        <taxon>Chordata</taxon>
        <taxon>Craniata</taxon>
        <taxon>Vertebrata</taxon>
        <taxon>Euteleostomi</taxon>
        <taxon>Actinopterygii</taxon>
        <taxon>Neopterygii</taxon>
        <taxon>Teleostei</taxon>
        <taxon>Neoteleostei</taxon>
        <taxon>Acanthomorphata</taxon>
        <taxon>Carangaria</taxon>
        <taxon>Pleuronectiformes</taxon>
        <taxon>Pleuronectoidei</taxon>
        <taxon>Pleuronectidae</taxon>
        <taxon>Pleuronectes</taxon>
    </lineage>
</organism>
<comment type="subcellular location">
    <subcellularLocation>
        <location evidence="1">Mitochondrion</location>
    </subcellularLocation>
</comment>
<evidence type="ECO:0000256" key="9">
    <source>
        <dbReference type="ARBA" id="ARBA00023146"/>
    </source>
</evidence>
<sequence length="142" mass="16323">MWRTDTSLPFPTSYSPEYVESSWYQWWEKEGFLSPEQHERLPHAVDRTFSLCIPPPNVTGTLHLGHALTVAVQDALVRRRRMQGYRVLWVPGCDHAGIATQTVVERRLLREEGSIDTTSPGRSFYKRCGSGRMTKEKRSTNS</sequence>
<evidence type="ECO:0000256" key="6">
    <source>
        <dbReference type="ARBA" id="ARBA00022917"/>
    </source>
</evidence>